<dbReference type="EMBL" id="CAMGYJ010000008">
    <property type="protein sequence ID" value="CAI0458551.1"/>
    <property type="molecule type" value="Genomic_DNA"/>
</dbReference>
<gene>
    <name evidence="1" type="ORF">LITE_LOCUS33586</name>
</gene>
<evidence type="ECO:0000313" key="2">
    <source>
        <dbReference type="Proteomes" id="UP001154282"/>
    </source>
</evidence>
<evidence type="ECO:0000313" key="1">
    <source>
        <dbReference type="EMBL" id="CAI0458551.1"/>
    </source>
</evidence>
<protein>
    <submittedName>
        <fullName evidence="1">Uncharacterized protein</fullName>
    </submittedName>
</protein>
<name>A0AAV0NJ00_9ROSI</name>
<accession>A0AAV0NJ00</accession>
<organism evidence="1 2">
    <name type="scientific">Linum tenue</name>
    <dbReference type="NCBI Taxonomy" id="586396"/>
    <lineage>
        <taxon>Eukaryota</taxon>
        <taxon>Viridiplantae</taxon>
        <taxon>Streptophyta</taxon>
        <taxon>Embryophyta</taxon>
        <taxon>Tracheophyta</taxon>
        <taxon>Spermatophyta</taxon>
        <taxon>Magnoliopsida</taxon>
        <taxon>eudicotyledons</taxon>
        <taxon>Gunneridae</taxon>
        <taxon>Pentapetalae</taxon>
        <taxon>rosids</taxon>
        <taxon>fabids</taxon>
        <taxon>Malpighiales</taxon>
        <taxon>Linaceae</taxon>
        <taxon>Linum</taxon>
    </lineage>
</organism>
<sequence>MRGFPTITWDYTLFLIYPTINCQVKSQIVWET</sequence>
<dbReference type="Proteomes" id="UP001154282">
    <property type="component" value="Unassembled WGS sequence"/>
</dbReference>
<dbReference type="AlphaFoldDB" id="A0AAV0NJ00"/>
<comment type="caution">
    <text evidence="1">The sequence shown here is derived from an EMBL/GenBank/DDBJ whole genome shotgun (WGS) entry which is preliminary data.</text>
</comment>
<reference evidence="1" key="1">
    <citation type="submission" date="2022-08" db="EMBL/GenBank/DDBJ databases">
        <authorList>
            <person name="Gutierrez-Valencia J."/>
        </authorList>
    </citation>
    <scope>NUCLEOTIDE SEQUENCE</scope>
</reference>
<keyword evidence="2" id="KW-1185">Reference proteome</keyword>
<proteinExistence type="predicted"/>